<dbReference type="GeneID" id="14869066"/>
<sequence>MPRTTLLSQNNSCSSSSSSSASSLDINNHIMDRKESIQVLTIVSNIDALPFRNCRISQASQILSCASKVHVQPGTLIRIDQSNDLYFILDGSLSNHNDGDDDSGNNDEDQKVCSSSDDETDDNGDINDVIKGGEKSDQDVHLGKRKRSDDDDGGDCDNNQDDDLSETLLKSDDHCQVETHSSSSNKQSNYKKGKNQTSLSFSTTTTTTTIDKTSHQTPLSCLKYSSGDYLTCQHNSNHCFIADTPVELIKFRGVLAIFKDWD</sequence>
<dbReference type="AlphaFoldDB" id="F4Q5N3"/>
<gene>
    <name evidence="2" type="ORF">DFA_08285</name>
</gene>
<feature type="compositionally biased region" description="Acidic residues" evidence="1">
    <location>
        <begin position="116"/>
        <end position="125"/>
    </location>
</feature>
<feature type="compositionally biased region" description="Acidic residues" evidence="1">
    <location>
        <begin position="150"/>
        <end position="163"/>
    </location>
</feature>
<proteinExistence type="predicted"/>
<feature type="compositionally biased region" description="Basic and acidic residues" evidence="1">
    <location>
        <begin position="131"/>
        <end position="142"/>
    </location>
</feature>
<dbReference type="EMBL" id="GL883021">
    <property type="protein sequence ID" value="EGG17292.1"/>
    <property type="molecule type" value="Genomic_DNA"/>
</dbReference>
<feature type="compositionally biased region" description="Polar residues" evidence="1">
    <location>
        <begin position="1"/>
        <end position="11"/>
    </location>
</feature>
<feature type="region of interest" description="Disordered" evidence="1">
    <location>
        <begin position="97"/>
        <end position="163"/>
    </location>
</feature>
<feature type="region of interest" description="Disordered" evidence="1">
    <location>
        <begin position="176"/>
        <end position="198"/>
    </location>
</feature>
<feature type="region of interest" description="Disordered" evidence="1">
    <location>
        <begin position="1"/>
        <end position="23"/>
    </location>
</feature>
<evidence type="ECO:0000313" key="3">
    <source>
        <dbReference type="Proteomes" id="UP000007797"/>
    </source>
</evidence>
<dbReference type="Proteomes" id="UP000007797">
    <property type="component" value="Unassembled WGS sequence"/>
</dbReference>
<keyword evidence="3" id="KW-1185">Reference proteome</keyword>
<accession>F4Q5N3</accession>
<dbReference type="RefSeq" id="XP_004355776.1">
    <property type="nucleotide sequence ID" value="XM_004355723.1"/>
</dbReference>
<reference evidence="3" key="1">
    <citation type="journal article" date="2011" name="Genome Res.">
        <title>Phylogeny-wide analysis of social amoeba genomes highlights ancient origins for complex intercellular communication.</title>
        <authorList>
            <person name="Heidel A.J."/>
            <person name="Lawal H.M."/>
            <person name="Felder M."/>
            <person name="Schilde C."/>
            <person name="Helps N.R."/>
            <person name="Tunggal B."/>
            <person name="Rivero F."/>
            <person name="John U."/>
            <person name="Schleicher M."/>
            <person name="Eichinger L."/>
            <person name="Platzer M."/>
            <person name="Noegel A.A."/>
            <person name="Schaap P."/>
            <person name="Gloeckner G."/>
        </authorList>
    </citation>
    <scope>NUCLEOTIDE SEQUENCE [LARGE SCALE GENOMIC DNA]</scope>
    <source>
        <strain evidence="3">SH3</strain>
    </source>
</reference>
<evidence type="ECO:0000256" key="1">
    <source>
        <dbReference type="SAM" id="MobiDB-lite"/>
    </source>
</evidence>
<organism evidence="2 3">
    <name type="scientific">Cavenderia fasciculata</name>
    <name type="common">Slime mold</name>
    <name type="synonym">Dictyostelium fasciculatum</name>
    <dbReference type="NCBI Taxonomy" id="261658"/>
    <lineage>
        <taxon>Eukaryota</taxon>
        <taxon>Amoebozoa</taxon>
        <taxon>Evosea</taxon>
        <taxon>Eumycetozoa</taxon>
        <taxon>Dictyostelia</taxon>
        <taxon>Acytosteliales</taxon>
        <taxon>Cavenderiaceae</taxon>
        <taxon>Cavenderia</taxon>
    </lineage>
</organism>
<evidence type="ECO:0000313" key="2">
    <source>
        <dbReference type="EMBL" id="EGG17292.1"/>
    </source>
</evidence>
<feature type="compositionally biased region" description="Low complexity" evidence="1">
    <location>
        <begin position="12"/>
        <end position="23"/>
    </location>
</feature>
<protein>
    <submittedName>
        <fullName evidence="2">Uncharacterized protein</fullName>
    </submittedName>
</protein>
<dbReference type="KEGG" id="dfa:DFA_08285"/>
<name>F4Q5N3_CACFS</name>